<dbReference type="InterPro" id="IPR029055">
    <property type="entry name" value="Ntn_hydrolases_N"/>
</dbReference>
<dbReference type="Pfam" id="PF01019">
    <property type="entry name" value="G_glu_transpept"/>
    <property type="match status" value="1"/>
</dbReference>
<organism evidence="2 3">
    <name type="scientific">Meloidogyne javanica</name>
    <name type="common">Root-knot nematode worm</name>
    <dbReference type="NCBI Taxonomy" id="6303"/>
    <lineage>
        <taxon>Eukaryota</taxon>
        <taxon>Metazoa</taxon>
        <taxon>Ecdysozoa</taxon>
        <taxon>Nematoda</taxon>
        <taxon>Chromadorea</taxon>
        <taxon>Rhabditida</taxon>
        <taxon>Tylenchina</taxon>
        <taxon>Tylenchomorpha</taxon>
        <taxon>Tylenchoidea</taxon>
        <taxon>Meloidogynidae</taxon>
        <taxon>Meloidogyninae</taxon>
        <taxon>Meloidogyne</taxon>
        <taxon>Meloidogyne incognita group</taxon>
    </lineage>
</organism>
<dbReference type="PANTHER" id="PTHR11686:SF69">
    <property type="entry name" value="GAMMA-GLUTAMYLTRANSPEPTIDASE 1"/>
    <property type="match status" value="1"/>
</dbReference>
<protein>
    <submittedName>
        <fullName evidence="3">Uncharacterized protein</fullName>
    </submittedName>
</protein>
<evidence type="ECO:0000313" key="3">
    <source>
        <dbReference type="WBParaSite" id="scaffold48149_cov599.g24793"/>
    </source>
</evidence>
<accession>A0A915MU17</accession>
<feature type="binding site" evidence="1">
    <location>
        <position position="14"/>
    </location>
    <ligand>
        <name>L-glutamate</name>
        <dbReference type="ChEBI" id="CHEBI:29985"/>
    </ligand>
</feature>
<dbReference type="Proteomes" id="UP000887561">
    <property type="component" value="Unplaced"/>
</dbReference>
<keyword evidence="2" id="KW-1185">Reference proteome</keyword>
<dbReference type="PRINTS" id="PR01210">
    <property type="entry name" value="GGTRANSPTASE"/>
</dbReference>
<name>A0A915MU17_MELJA</name>
<dbReference type="AlphaFoldDB" id="A0A915MU17"/>
<sequence length="64" mass="7243">MESTTKKCSVVDAREVAPSAATENMFKERWNASRYGWEAVAVPGELYGLWIEYKNFGGNLPWLS</sequence>
<reference evidence="3" key="1">
    <citation type="submission" date="2022-11" db="UniProtKB">
        <authorList>
            <consortium name="WormBaseParasite"/>
        </authorList>
    </citation>
    <scope>IDENTIFICATION</scope>
</reference>
<dbReference type="GO" id="GO:0006751">
    <property type="term" value="P:glutathione catabolic process"/>
    <property type="evidence" value="ECO:0007669"/>
    <property type="project" value="InterPro"/>
</dbReference>
<evidence type="ECO:0000313" key="2">
    <source>
        <dbReference type="Proteomes" id="UP000887561"/>
    </source>
</evidence>
<proteinExistence type="predicted"/>
<dbReference type="WBParaSite" id="scaffold48149_cov599.g24793">
    <property type="protein sequence ID" value="scaffold48149_cov599.g24793"/>
    <property type="gene ID" value="scaffold48149_cov599.g24793"/>
</dbReference>
<dbReference type="InterPro" id="IPR000101">
    <property type="entry name" value="GGT_peptidase"/>
</dbReference>
<dbReference type="SUPFAM" id="SSF56235">
    <property type="entry name" value="N-terminal nucleophile aminohydrolases (Ntn hydrolases)"/>
    <property type="match status" value="1"/>
</dbReference>
<dbReference type="GO" id="GO:0005886">
    <property type="term" value="C:plasma membrane"/>
    <property type="evidence" value="ECO:0007669"/>
    <property type="project" value="TreeGrafter"/>
</dbReference>
<evidence type="ECO:0000256" key="1">
    <source>
        <dbReference type="PIRSR" id="PIRSR600101-2"/>
    </source>
</evidence>
<dbReference type="PANTHER" id="PTHR11686">
    <property type="entry name" value="GAMMA GLUTAMYL TRANSPEPTIDASE"/>
    <property type="match status" value="1"/>
</dbReference>
<dbReference type="GO" id="GO:0036374">
    <property type="term" value="F:glutathione hydrolase activity"/>
    <property type="evidence" value="ECO:0007669"/>
    <property type="project" value="InterPro"/>
</dbReference>